<feature type="compositionally biased region" description="Basic and acidic residues" evidence="1">
    <location>
        <begin position="200"/>
        <end position="220"/>
    </location>
</feature>
<keyword evidence="4" id="KW-1185">Reference proteome</keyword>
<dbReference type="Pfam" id="PF01507">
    <property type="entry name" value="PAPS_reduct"/>
    <property type="match status" value="1"/>
</dbReference>
<proteinExistence type="predicted"/>
<evidence type="ECO:0000313" key="3">
    <source>
        <dbReference type="EMBL" id="AMD92879.1"/>
    </source>
</evidence>
<evidence type="ECO:0000313" key="4">
    <source>
        <dbReference type="Proteomes" id="UP000063964"/>
    </source>
</evidence>
<evidence type="ECO:0000259" key="2">
    <source>
        <dbReference type="Pfam" id="PF01507"/>
    </source>
</evidence>
<dbReference type="SUPFAM" id="SSF52402">
    <property type="entry name" value="Adenine nucleotide alpha hydrolases-like"/>
    <property type="match status" value="1"/>
</dbReference>
<sequence length="220" mass="24897">MTLAEKKDLSLRRMREALDRFGPETAVGWTGGKDSTVVLVLWRRILAEAFPGAAVRALNLDTGCKFPEVLEFRDRIARLWGLDLHVVRPDVDLNRYPLAADPLSCCRDLKIIPLNRAVAELGLPALLTGVRADENPDRAGRPWLEDYGGHSRAAPILEWTELDVWTFHVREELPWCSLYDQGYRSLGCMPCTGQSGSGERSGRDRRKEESMERLRSLGYF</sequence>
<evidence type="ECO:0000256" key="1">
    <source>
        <dbReference type="SAM" id="MobiDB-lite"/>
    </source>
</evidence>
<dbReference type="InterPro" id="IPR014729">
    <property type="entry name" value="Rossmann-like_a/b/a_fold"/>
</dbReference>
<dbReference type="InterPro" id="IPR050128">
    <property type="entry name" value="Sulfate_adenylyltrnsfr_sub2"/>
</dbReference>
<dbReference type="PANTHER" id="PTHR43196">
    <property type="entry name" value="SULFATE ADENYLYLTRANSFERASE SUBUNIT 2"/>
    <property type="match status" value="1"/>
</dbReference>
<protein>
    <submittedName>
        <fullName evidence="3">Phosphoadenosine phosphosulfate reductase</fullName>
    </submittedName>
</protein>
<dbReference type="Gene3D" id="3.40.50.620">
    <property type="entry name" value="HUPs"/>
    <property type="match status" value="1"/>
</dbReference>
<dbReference type="EMBL" id="CP014230">
    <property type="protein sequence ID" value="AMD92879.1"/>
    <property type="molecule type" value="Genomic_DNA"/>
</dbReference>
<dbReference type="InterPro" id="IPR002500">
    <property type="entry name" value="PAPS_reduct_dom"/>
</dbReference>
<dbReference type="STRING" id="888061.AXF15_07035"/>
<accession>A0A0X8JQ24</accession>
<feature type="domain" description="Phosphoadenosine phosphosulphate reductase" evidence="2">
    <location>
        <begin position="26"/>
        <end position="193"/>
    </location>
</feature>
<reference evidence="4" key="1">
    <citation type="submission" date="2016-02" db="EMBL/GenBank/DDBJ databases">
        <authorList>
            <person name="Holder M.E."/>
            <person name="Ajami N.J."/>
            <person name="Petrosino J.F."/>
        </authorList>
    </citation>
    <scope>NUCLEOTIDE SEQUENCE [LARGE SCALE GENOMIC DNA]</scope>
    <source>
        <strain evidence="4">DSM 12838</strain>
    </source>
</reference>
<dbReference type="PANTHER" id="PTHR43196:SF1">
    <property type="entry name" value="SULFATE ADENYLYLTRANSFERASE SUBUNIT 2"/>
    <property type="match status" value="1"/>
</dbReference>
<feature type="region of interest" description="Disordered" evidence="1">
    <location>
        <begin position="193"/>
        <end position="220"/>
    </location>
</feature>
<organism evidence="3 4">
    <name type="scientific">Desulfomicrobium orale DSM 12838</name>
    <dbReference type="NCBI Taxonomy" id="888061"/>
    <lineage>
        <taxon>Bacteria</taxon>
        <taxon>Pseudomonadati</taxon>
        <taxon>Thermodesulfobacteriota</taxon>
        <taxon>Desulfovibrionia</taxon>
        <taxon>Desulfovibrionales</taxon>
        <taxon>Desulfomicrobiaceae</taxon>
        <taxon>Desulfomicrobium</taxon>
    </lineage>
</organism>
<dbReference type="AlphaFoldDB" id="A0A0X8JQ24"/>
<gene>
    <name evidence="3" type="ORF">AXF15_07035</name>
</gene>
<dbReference type="OrthoDB" id="9772604at2"/>
<dbReference type="GO" id="GO:0003824">
    <property type="term" value="F:catalytic activity"/>
    <property type="evidence" value="ECO:0007669"/>
    <property type="project" value="InterPro"/>
</dbReference>
<name>A0A0X8JQ24_9BACT</name>
<dbReference type="KEGG" id="doa:AXF15_07035"/>
<dbReference type="RefSeq" id="WP_066605239.1">
    <property type="nucleotide sequence ID" value="NZ_CP014230.1"/>
</dbReference>
<dbReference type="Proteomes" id="UP000063964">
    <property type="component" value="Chromosome"/>
</dbReference>